<protein>
    <submittedName>
        <fullName evidence="1">Uncharacterized protein</fullName>
    </submittedName>
</protein>
<organism evidence="1 2">
    <name type="scientific">Microbulbifer okhotskensis</name>
    <dbReference type="NCBI Taxonomy" id="2926617"/>
    <lineage>
        <taxon>Bacteria</taxon>
        <taxon>Pseudomonadati</taxon>
        <taxon>Pseudomonadota</taxon>
        <taxon>Gammaproteobacteria</taxon>
        <taxon>Cellvibrionales</taxon>
        <taxon>Microbulbiferaceae</taxon>
        <taxon>Microbulbifer</taxon>
    </lineage>
</organism>
<reference evidence="1" key="1">
    <citation type="journal article" date="2022" name="Arch. Microbiol.">
        <title>Microbulbifer okhotskensis sp. nov., isolated from a deep bottom sediment of the Okhotsk Sea.</title>
        <authorList>
            <person name="Romanenko L."/>
            <person name="Kurilenko V."/>
            <person name="Otstavnykh N."/>
            <person name="Velansky P."/>
            <person name="Isaeva M."/>
            <person name="Mikhailov V."/>
        </authorList>
    </citation>
    <scope>NUCLEOTIDE SEQUENCE</scope>
    <source>
        <strain evidence="1">OS29</strain>
    </source>
</reference>
<dbReference type="AlphaFoldDB" id="A0A9X2J9V8"/>
<dbReference type="RefSeq" id="WP_252473249.1">
    <property type="nucleotide sequence ID" value="NZ_JALBWM010000315.1"/>
</dbReference>
<name>A0A9X2J9V8_9GAMM</name>
<evidence type="ECO:0000313" key="2">
    <source>
        <dbReference type="Proteomes" id="UP001139028"/>
    </source>
</evidence>
<comment type="caution">
    <text evidence="1">The sequence shown here is derived from an EMBL/GenBank/DDBJ whole genome shotgun (WGS) entry which is preliminary data.</text>
</comment>
<dbReference type="Proteomes" id="UP001139028">
    <property type="component" value="Unassembled WGS sequence"/>
</dbReference>
<evidence type="ECO:0000313" key="1">
    <source>
        <dbReference type="EMBL" id="MCO1337051.1"/>
    </source>
</evidence>
<sequence>PDTLLSFKPSNTRFGYNSLLCSLVFVLPGGVRYDISKQYGGVAMCHLLPVILSGSFKAEANTNEYDPHEWPPRWSDSDKGC</sequence>
<proteinExistence type="predicted"/>
<keyword evidence="2" id="KW-1185">Reference proteome</keyword>
<gene>
    <name evidence="1" type="ORF">MO867_22260</name>
</gene>
<feature type="non-terminal residue" evidence="1">
    <location>
        <position position="1"/>
    </location>
</feature>
<dbReference type="EMBL" id="JALBWM010000315">
    <property type="protein sequence ID" value="MCO1337051.1"/>
    <property type="molecule type" value="Genomic_DNA"/>
</dbReference>
<accession>A0A9X2J9V8</accession>